<proteinExistence type="predicted"/>
<accession>A0A4U6WDP7</accession>
<evidence type="ECO:0000256" key="1">
    <source>
        <dbReference type="SAM" id="Phobius"/>
    </source>
</evidence>
<dbReference type="EMBL" id="CM016552">
    <property type="protein sequence ID" value="TKW39159.1"/>
    <property type="molecule type" value="Genomic_DNA"/>
</dbReference>
<feature type="transmembrane region" description="Helical" evidence="1">
    <location>
        <begin position="37"/>
        <end position="60"/>
    </location>
</feature>
<protein>
    <submittedName>
        <fullName evidence="2">Uncharacterized protein</fullName>
    </submittedName>
</protein>
<sequence length="65" mass="7273">MSWATKGACRLHVKGMYSCRAPVFLGAKLASKSAPWWFDPMCAAIVILCDSIIFVLKLYLDHRPS</sequence>
<gene>
    <name evidence="2" type="ORF">SEVIR_1G160250v2</name>
</gene>
<organism evidence="2 3">
    <name type="scientific">Setaria viridis</name>
    <name type="common">Green bristlegrass</name>
    <name type="synonym">Setaria italica subsp. viridis</name>
    <dbReference type="NCBI Taxonomy" id="4556"/>
    <lineage>
        <taxon>Eukaryota</taxon>
        <taxon>Viridiplantae</taxon>
        <taxon>Streptophyta</taxon>
        <taxon>Embryophyta</taxon>
        <taxon>Tracheophyta</taxon>
        <taxon>Spermatophyta</taxon>
        <taxon>Magnoliopsida</taxon>
        <taxon>Liliopsida</taxon>
        <taxon>Poales</taxon>
        <taxon>Poaceae</taxon>
        <taxon>PACMAD clade</taxon>
        <taxon>Panicoideae</taxon>
        <taxon>Panicodae</taxon>
        <taxon>Paniceae</taxon>
        <taxon>Cenchrinae</taxon>
        <taxon>Setaria</taxon>
    </lineage>
</organism>
<dbReference type="AlphaFoldDB" id="A0A4U6WDP7"/>
<dbReference type="Proteomes" id="UP000298652">
    <property type="component" value="Chromosome 1"/>
</dbReference>
<keyword evidence="1" id="KW-1133">Transmembrane helix</keyword>
<keyword evidence="1" id="KW-0472">Membrane</keyword>
<name>A0A4U6WDP7_SETVI</name>
<keyword evidence="1" id="KW-0812">Transmembrane</keyword>
<reference evidence="2" key="1">
    <citation type="submission" date="2019-03" db="EMBL/GenBank/DDBJ databases">
        <title>WGS assembly of Setaria viridis.</title>
        <authorList>
            <person name="Huang P."/>
            <person name="Jenkins J."/>
            <person name="Grimwood J."/>
            <person name="Barry K."/>
            <person name="Healey A."/>
            <person name="Mamidi S."/>
            <person name="Sreedasyam A."/>
            <person name="Shu S."/>
            <person name="Feldman M."/>
            <person name="Wu J."/>
            <person name="Yu Y."/>
            <person name="Chen C."/>
            <person name="Johnson J."/>
            <person name="Rokhsar D."/>
            <person name="Baxter I."/>
            <person name="Schmutz J."/>
            <person name="Brutnell T."/>
            <person name="Kellogg E."/>
        </authorList>
    </citation>
    <scope>NUCLEOTIDE SEQUENCE [LARGE SCALE GENOMIC DNA]</scope>
</reference>
<evidence type="ECO:0000313" key="2">
    <source>
        <dbReference type="EMBL" id="TKW39159.1"/>
    </source>
</evidence>
<keyword evidence="3" id="KW-1185">Reference proteome</keyword>
<evidence type="ECO:0000313" key="3">
    <source>
        <dbReference type="Proteomes" id="UP000298652"/>
    </source>
</evidence>
<dbReference type="Gramene" id="TKW39159">
    <property type="protein sequence ID" value="TKW39159"/>
    <property type="gene ID" value="SEVIR_1G160250v2"/>
</dbReference>